<reference evidence="1" key="1">
    <citation type="submission" date="2020-10" db="EMBL/GenBank/DDBJ databases">
        <title>New Zealand Leptospira genomics.</title>
        <authorList>
            <person name="Wilkinson D.A."/>
            <person name="Nisa S."/>
            <person name="Moinet M."/>
            <person name="Benschop J."/>
        </authorList>
    </citation>
    <scope>NUCLEOTIDE SEQUENCE</scope>
    <source>
        <strain evidence="1">ESR8</strain>
    </source>
</reference>
<organism evidence="1 2">
    <name type="scientific">Leptospira interrogans serovar Pomona</name>
    <dbReference type="NCBI Taxonomy" id="44276"/>
    <lineage>
        <taxon>Bacteria</taxon>
        <taxon>Pseudomonadati</taxon>
        <taxon>Spirochaetota</taxon>
        <taxon>Spirochaetia</taxon>
        <taxon>Leptospirales</taxon>
        <taxon>Leptospiraceae</taxon>
        <taxon>Leptospira</taxon>
    </lineage>
</organism>
<name>A0AA40WDF0_LEPIR</name>
<dbReference type="AlphaFoldDB" id="A0AA40WDF0"/>
<accession>A0AA40WDF0</accession>
<evidence type="ECO:0000313" key="1">
    <source>
        <dbReference type="EMBL" id="MBE8431442.1"/>
    </source>
</evidence>
<evidence type="ECO:0000313" key="2">
    <source>
        <dbReference type="Proteomes" id="UP000644282"/>
    </source>
</evidence>
<comment type="caution">
    <text evidence="1">The sequence shown here is derived from an EMBL/GenBank/DDBJ whole genome shotgun (WGS) entry which is preliminary data.</text>
</comment>
<gene>
    <name evidence="1" type="ORF">IQB77_16610</name>
</gene>
<dbReference type="EMBL" id="JADDXF010000042">
    <property type="protein sequence ID" value="MBE8431442.1"/>
    <property type="molecule type" value="Genomic_DNA"/>
</dbReference>
<dbReference type="Proteomes" id="UP000644282">
    <property type="component" value="Unassembled WGS sequence"/>
</dbReference>
<protein>
    <submittedName>
        <fullName evidence="1">Uncharacterized protein</fullName>
    </submittedName>
</protein>
<proteinExistence type="predicted"/>
<sequence>MYLEAILVTEEYRKSKSKNKKYINFPEKFNLRELLLFVATHNYIMKYLIFCMGSVFCDKIEYLGLGSLSRFLSVKQQVFSFMFYFETSKFVF</sequence>